<organism evidence="4 5">
    <name type="scientific">Microbacterium soli</name>
    <dbReference type="NCBI Taxonomy" id="446075"/>
    <lineage>
        <taxon>Bacteria</taxon>
        <taxon>Bacillati</taxon>
        <taxon>Actinomycetota</taxon>
        <taxon>Actinomycetes</taxon>
        <taxon>Micrococcales</taxon>
        <taxon>Microbacteriaceae</taxon>
        <taxon>Microbacterium</taxon>
    </lineage>
</organism>
<accession>A0ABP7N4W5</accession>
<dbReference type="InterPro" id="IPR015424">
    <property type="entry name" value="PyrdxlP-dep_Trfase"/>
</dbReference>
<dbReference type="Gene3D" id="3.40.640.10">
    <property type="entry name" value="Type I PLP-dependent aspartate aminotransferase-like (Major domain)"/>
    <property type="match status" value="1"/>
</dbReference>
<dbReference type="GO" id="GO:0008483">
    <property type="term" value="F:transaminase activity"/>
    <property type="evidence" value="ECO:0007669"/>
    <property type="project" value="UniProtKB-KW"/>
</dbReference>
<dbReference type="EMBL" id="BAABCP010000001">
    <property type="protein sequence ID" value="GAA3934654.1"/>
    <property type="molecule type" value="Genomic_DNA"/>
</dbReference>
<comment type="caution">
    <text evidence="4">The sequence shown here is derived from an EMBL/GenBank/DDBJ whole genome shotgun (WGS) entry which is preliminary data.</text>
</comment>
<keyword evidence="5" id="KW-1185">Reference proteome</keyword>
<evidence type="ECO:0000313" key="5">
    <source>
        <dbReference type="Proteomes" id="UP001501591"/>
    </source>
</evidence>
<protein>
    <submittedName>
        <fullName evidence="4">Aspartate aminotransferase family protein</fullName>
    </submittedName>
</protein>
<dbReference type="RefSeq" id="WP_344818563.1">
    <property type="nucleotide sequence ID" value="NZ_BAABCP010000001.1"/>
</dbReference>
<dbReference type="Pfam" id="PF00202">
    <property type="entry name" value="Aminotran_3"/>
    <property type="match status" value="1"/>
</dbReference>
<evidence type="ECO:0000256" key="2">
    <source>
        <dbReference type="ARBA" id="ARBA00022898"/>
    </source>
</evidence>
<evidence type="ECO:0000256" key="3">
    <source>
        <dbReference type="RuleBase" id="RU003560"/>
    </source>
</evidence>
<gene>
    <name evidence="4" type="ORF">GCM10022383_11360</name>
</gene>
<keyword evidence="4" id="KW-0808">Transferase</keyword>
<dbReference type="CDD" id="cd00610">
    <property type="entry name" value="OAT_like"/>
    <property type="match status" value="1"/>
</dbReference>
<proteinExistence type="inferred from homology"/>
<name>A0ABP7N4W5_9MICO</name>
<keyword evidence="2 3" id="KW-0663">Pyridoxal phosphate</keyword>
<dbReference type="SUPFAM" id="SSF53383">
    <property type="entry name" value="PLP-dependent transferases"/>
    <property type="match status" value="1"/>
</dbReference>
<keyword evidence="4" id="KW-0032">Aminotransferase</keyword>
<dbReference type="InterPro" id="IPR005814">
    <property type="entry name" value="Aminotrans_3"/>
</dbReference>
<dbReference type="PROSITE" id="PS00600">
    <property type="entry name" value="AA_TRANSFER_CLASS_3"/>
    <property type="match status" value="1"/>
</dbReference>
<comment type="similarity">
    <text evidence="1 3">Belongs to the class-III pyridoxal-phosphate-dependent aminotransferase family.</text>
</comment>
<reference evidence="5" key="1">
    <citation type="journal article" date="2019" name="Int. J. Syst. Evol. Microbiol.">
        <title>The Global Catalogue of Microorganisms (GCM) 10K type strain sequencing project: providing services to taxonomists for standard genome sequencing and annotation.</title>
        <authorList>
            <consortium name="The Broad Institute Genomics Platform"/>
            <consortium name="The Broad Institute Genome Sequencing Center for Infectious Disease"/>
            <person name="Wu L."/>
            <person name="Ma J."/>
        </authorList>
    </citation>
    <scope>NUCLEOTIDE SEQUENCE [LARGE SCALE GENOMIC DNA]</scope>
    <source>
        <strain evidence="5">JCM 17024</strain>
    </source>
</reference>
<dbReference type="Proteomes" id="UP001501591">
    <property type="component" value="Unassembled WGS sequence"/>
</dbReference>
<dbReference type="PIRSF" id="PIRSF000521">
    <property type="entry name" value="Transaminase_4ab_Lys_Orn"/>
    <property type="match status" value="1"/>
</dbReference>
<dbReference type="InterPro" id="IPR049704">
    <property type="entry name" value="Aminotrans_3_PPA_site"/>
</dbReference>
<dbReference type="PANTHER" id="PTHR43094">
    <property type="entry name" value="AMINOTRANSFERASE"/>
    <property type="match status" value="1"/>
</dbReference>
<evidence type="ECO:0000313" key="4">
    <source>
        <dbReference type="EMBL" id="GAA3934654.1"/>
    </source>
</evidence>
<sequence>MSEAAAVVTPPTTTEHLLGAGAHAADLPYAVSGDGVYIESLDGRRFLDGSSGALAANLGHGRKDIAAALAAQAEAIAFAHRTQFRNGPTEELAALIADAAPGDLERCLFVSSGSDANELALSLAARYWAARGEQGRTVVLARDRSYHGATLGALSLTGLAERREGMERYLLELARMPAPAPELTDDDEADLLRRVDAAFDVVADGALAAVMLEVVSGAAGGAIVPSNAYIERVRRRCAEAGALLIVDEVMTGFGRTGRAFACEHFGLEPDILTFGKGVSGGYGALAGVIARPAIADRLAGAGGVGLGHTYMNTPIASAVGLAASRITLDPEFLAEADQRGAELRALLRGEQLRRPEVITAVRGIGLMNAIDVVARDGAAAHRMGDLLGALREAGLILYPATPYHSGESRILTVMVAPPLVITPDEIRDLVERLRAGLDIYHR</sequence>
<evidence type="ECO:0000256" key="1">
    <source>
        <dbReference type="ARBA" id="ARBA00008954"/>
    </source>
</evidence>
<dbReference type="Gene3D" id="3.90.1150.10">
    <property type="entry name" value="Aspartate Aminotransferase, domain 1"/>
    <property type="match status" value="1"/>
</dbReference>
<dbReference type="InterPro" id="IPR015422">
    <property type="entry name" value="PyrdxlP-dep_Trfase_small"/>
</dbReference>
<dbReference type="PANTHER" id="PTHR43094:SF1">
    <property type="entry name" value="AMINOTRANSFERASE CLASS-III"/>
    <property type="match status" value="1"/>
</dbReference>
<dbReference type="InterPro" id="IPR015421">
    <property type="entry name" value="PyrdxlP-dep_Trfase_major"/>
</dbReference>